<dbReference type="SUPFAM" id="SSF46565">
    <property type="entry name" value="Chaperone J-domain"/>
    <property type="match status" value="1"/>
</dbReference>
<dbReference type="InterPro" id="IPR036869">
    <property type="entry name" value="J_dom_sf"/>
</dbReference>
<evidence type="ECO:0000256" key="3">
    <source>
        <dbReference type="ARBA" id="ARBA00022692"/>
    </source>
</evidence>
<reference evidence="12 13" key="1">
    <citation type="submission" date="2024-03" db="EMBL/GenBank/DDBJ databases">
        <title>Adaptation during the transition from Ophiocordyceps entomopathogen to insect associate is accompanied by gene loss and intensified selection.</title>
        <authorList>
            <person name="Ward C.M."/>
            <person name="Onetto C.A."/>
            <person name="Borneman A.R."/>
        </authorList>
    </citation>
    <scope>NUCLEOTIDE SEQUENCE [LARGE SCALE GENOMIC DNA]</scope>
    <source>
        <strain evidence="12">AWRI1</strain>
        <tissue evidence="12">Single Adult Female</tissue>
    </source>
</reference>
<keyword evidence="3 10" id="KW-0812">Transmembrane</keyword>
<evidence type="ECO:0000256" key="6">
    <source>
        <dbReference type="ARBA" id="ARBA00022989"/>
    </source>
</evidence>
<keyword evidence="6 10" id="KW-1133">Transmembrane helix</keyword>
<dbReference type="FunFam" id="2.60.40.150:FF:000184">
    <property type="entry name" value="Translocation protein SEC63"/>
    <property type="match status" value="1"/>
</dbReference>
<dbReference type="GO" id="GO:0031207">
    <property type="term" value="C:Sec62/Sec63 complex"/>
    <property type="evidence" value="ECO:0007669"/>
    <property type="project" value="TreeGrafter"/>
</dbReference>
<comment type="subcellular location">
    <subcellularLocation>
        <location evidence="1">Endoplasmic reticulum membrane</location>
        <topology evidence="1">Multi-pass membrane protein</topology>
    </subcellularLocation>
</comment>
<dbReference type="Pfam" id="PF00226">
    <property type="entry name" value="DnaJ"/>
    <property type="match status" value="1"/>
</dbReference>
<evidence type="ECO:0000256" key="7">
    <source>
        <dbReference type="ARBA" id="ARBA00023136"/>
    </source>
</evidence>
<dbReference type="Gene3D" id="2.60.40.150">
    <property type="entry name" value="C2 domain"/>
    <property type="match status" value="1"/>
</dbReference>
<evidence type="ECO:0000256" key="1">
    <source>
        <dbReference type="ARBA" id="ARBA00004477"/>
    </source>
</evidence>
<protein>
    <recommendedName>
        <fullName evidence="11">J domain-containing protein</fullName>
    </recommendedName>
</protein>
<feature type="region of interest" description="Disordered" evidence="9">
    <location>
        <begin position="494"/>
        <end position="655"/>
    </location>
</feature>
<feature type="compositionally biased region" description="Basic residues" evidence="9">
    <location>
        <begin position="543"/>
        <end position="557"/>
    </location>
</feature>
<evidence type="ECO:0000256" key="2">
    <source>
        <dbReference type="ARBA" id="ARBA00022448"/>
    </source>
</evidence>
<name>A0AAN9Y4K2_9HEMI</name>
<dbReference type="GO" id="GO:0006614">
    <property type="term" value="P:SRP-dependent cotranslational protein targeting to membrane"/>
    <property type="evidence" value="ECO:0007669"/>
    <property type="project" value="TreeGrafter"/>
</dbReference>
<comment type="caution">
    <text evidence="12">The sequence shown here is derived from an EMBL/GenBank/DDBJ whole genome shotgun (WGS) entry which is preliminary data.</text>
</comment>
<dbReference type="InterPro" id="IPR014756">
    <property type="entry name" value="Ig_E-set"/>
</dbReference>
<dbReference type="Gene3D" id="1.10.150.20">
    <property type="entry name" value="5' to 3' exonuclease, C-terminal subdomain"/>
    <property type="match status" value="1"/>
</dbReference>
<feature type="transmembrane region" description="Helical" evidence="10">
    <location>
        <begin position="74"/>
        <end position="92"/>
    </location>
</feature>
<keyword evidence="8" id="KW-0143">Chaperone</keyword>
<dbReference type="InterPro" id="IPR004179">
    <property type="entry name" value="Sec63-dom"/>
</dbReference>
<dbReference type="GO" id="GO:0008320">
    <property type="term" value="F:protein transmembrane transporter activity"/>
    <property type="evidence" value="ECO:0007669"/>
    <property type="project" value="TreeGrafter"/>
</dbReference>
<dbReference type="PROSITE" id="PS50076">
    <property type="entry name" value="DNAJ_2"/>
    <property type="match status" value="1"/>
</dbReference>
<dbReference type="Pfam" id="PF02889">
    <property type="entry name" value="Sec63"/>
    <property type="match status" value="2"/>
</dbReference>
<keyword evidence="13" id="KW-1185">Reference proteome</keyword>
<evidence type="ECO:0000256" key="9">
    <source>
        <dbReference type="SAM" id="MobiDB-lite"/>
    </source>
</evidence>
<dbReference type="CDD" id="cd06257">
    <property type="entry name" value="DnaJ"/>
    <property type="match status" value="1"/>
</dbReference>
<evidence type="ECO:0000256" key="5">
    <source>
        <dbReference type="ARBA" id="ARBA00022927"/>
    </source>
</evidence>
<gene>
    <name evidence="12" type="ORF">V9T40_005489</name>
</gene>
<feature type="region of interest" description="Disordered" evidence="9">
    <location>
        <begin position="758"/>
        <end position="797"/>
    </location>
</feature>
<dbReference type="SUPFAM" id="SSF158702">
    <property type="entry name" value="Sec63 N-terminal domain-like"/>
    <property type="match status" value="1"/>
</dbReference>
<keyword evidence="5" id="KW-0653">Protein transport</keyword>
<dbReference type="PANTHER" id="PTHR24075">
    <property type="entry name" value="SEC63 DOMAIN-CONTAINING"/>
    <property type="match status" value="1"/>
</dbReference>
<feature type="compositionally biased region" description="Basic and acidic residues" evidence="9">
    <location>
        <begin position="758"/>
        <end position="767"/>
    </location>
</feature>
<dbReference type="EMBL" id="JBBCAQ010000023">
    <property type="protein sequence ID" value="KAK7588244.1"/>
    <property type="molecule type" value="Genomic_DNA"/>
</dbReference>
<keyword evidence="2" id="KW-0813">Transport</keyword>
<organism evidence="12 13">
    <name type="scientific">Parthenolecanium corni</name>
    <dbReference type="NCBI Taxonomy" id="536013"/>
    <lineage>
        <taxon>Eukaryota</taxon>
        <taxon>Metazoa</taxon>
        <taxon>Ecdysozoa</taxon>
        <taxon>Arthropoda</taxon>
        <taxon>Hexapoda</taxon>
        <taxon>Insecta</taxon>
        <taxon>Pterygota</taxon>
        <taxon>Neoptera</taxon>
        <taxon>Paraneoptera</taxon>
        <taxon>Hemiptera</taxon>
        <taxon>Sternorrhyncha</taxon>
        <taxon>Coccoidea</taxon>
        <taxon>Coccidae</taxon>
        <taxon>Parthenolecanium</taxon>
    </lineage>
</organism>
<accession>A0AAN9Y4K2</accession>
<dbReference type="PANTHER" id="PTHR24075:SF0">
    <property type="entry name" value="TRANSLOCATION PROTEIN SEC63 HOMOLOG"/>
    <property type="match status" value="1"/>
</dbReference>
<feature type="transmembrane region" description="Helical" evidence="10">
    <location>
        <begin position="192"/>
        <end position="215"/>
    </location>
</feature>
<evidence type="ECO:0000259" key="11">
    <source>
        <dbReference type="PROSITE" id="PS50076"/>
    </source>
</evidence>
<feature type="compositionally biased region" description="Basic and acidic residues" evidence="9">
    <location>
        <begin position="621"/>
        <end position="644"/>
    </location>
</feature>
<feature type="compositionally biased region" description="Acidic residues" evidence="9">
    <location>
        <begin position="770"/>
        <end position="797"/>
    </location>
</feature>
<dbReference type="Proteomes" id="UP001367676">
    <property type="component" value="Unassembled WGS sequence"/>
</dbReference>
<sequence>MAGKKFQYDESGGTFYYFILSFLALLLVPGTYYWWPRKKQKDAESNESQCQCTGCKRKQLIMQKSEPWKIFKHTLIKLLIISGWIILAFLAYKVSQFDYEYSNFDPYEILGIPLGSSEATIKKAYRRLSLILHPDKETGDEKAFMKLTKAYQALTDDESRKNWEKYGNPDGPGAMSFGIALPSWIVEKENSVLVLGLYALVFMVALPTAVGMWWYKSIRYSGDKVLLNTTRMYYFFFDKTPQMQLKRVIMILGASLEFEKKFNSDIVERETDEIEMPKLIHQLPNLGEKNRERPLYYKYSLKARALIHAHLSRIPLNPETLDQDRMVVVKKCPHLIQEMINCISQLILLAYAQRVPRLLSIETLENCMKLCPMIVQALWERKSPLLQLPYIQEEHLKYFVIRKKYIRNVQQFAQLKMEDKRSILKFLKEDQIDDVIKVASKMPLIDFQVRCEVIDDENSTVFTAGAIVTVTVLLKRKNLSEVFGDETYKDNKNIIENDEKEKESVEKEPEESKTTEEKPENEDQSLIKNATSTSSSRPVWQKKQYKPKKAGAKKQQQKKMSNAEKKKLNWERKQKEKEEREKENEKKDKSEKNKDETKKHSDDNENSNSESDGSSSEEEESGKSDHENDDSKKANNSKRVQEHSNDDDDDDDWEKFQTGINKRDRALEGRSKQSHSVHCPYFPEDKQEYWWVYVSDRKSRTLLTAPYHVTELVDYEEIQLKFTAPRWPNVYTFAVCLRSDSYLGFDRMHEIKLDVKEAPKIPTEHPQWEMSDEEDESKADDDNEDVSEFTTDEDVED</sequence>
<dbReference type="PRINTS" id="PR00625">
    <property type="entry name" value="JDOMAIN"/>
</dbReference>
<dbReference type="Gene3D" id="1.10.3380.10">
    <property type="entry name" value="Sec63 N-terminal domain-like domain"/>
    <property type="match status" value="1"/>
</dbReference>
<dbReference type="GO" id="GO:0006620">
    <property type="term" value="P:post-translational protein targeting to endoplasmic reticulum membrane"/>
    <property type="evidence" value="ECO:0007669"/>
    <property type="project" value="TreeGrafter"/>
</dbReference>
<feature type="transmembrane region" description="Helical" evidence="10">
    <location>
        <begin position="15"/>
        <end position="35"/>
    </location>
</feature>
<evidence type="ECO:0000256" key="4">
    <source>
        <dbReference type="ARBA" id="ARBA00022824"/>
    </source>
</evidence>
<dbReference type="InterPro" id="IPR001623">
    <property type="entry name" value="DnaJ_domain"/>
</dbReference>
<dbReference type="SMART" id="SM00271">
    <property type="entry name" value="DnaJ"/>
    <property type="match status" value="1"/>
</dbReference>
<evidence type="ECO:0000313" key="13">
    <source>
        <dbReference type="Proteomes" id="UP001367676"/>
    </source>
</evidence>
<evidence type="ECO:0000256" key="10">
    <source>
        <dbReference type="SAM" id="Phobius"/>
    </source>
</evidence>
<feature type="compositionally biased region" description="Basic and acidic residues" evidence="9">
    <location>
        <begin position="494"/>
        <end position="518"/>
    </location>
</feature>
<dbReference type="GO" id="GO:0003723">
    <property type="term" value="F:RNA binding"/>
    <property type="evidence" value="ECO:0007669"/>
    <property type="project" value="TreeGrafter"/>
</dbReference>
<dbReference type="Gene3D" id="1.10.287.110">
    <property type="entry name" value="DnaJ domain"/>
    <property type="match status" value="1"/>
</dbReference>
<dbReference type="SUPFAM" id="SSF81296">
    <property type="entry name" value="E set domains"/>
    <property type="match status" value="1"/>
</dbReference>
<feature type="compositionally biased region" description="Basic and acidic residues" evidence="9">
    <location>
        <begin position="561"/>
        <end position="603"/>
    </location>
</feature>
<evidence type="ECO:0000313" key="12">
    <source>
        <dbReference type="EMBL" id="KAK7588244.1"/>
    </source>
</evidence>
<dbReference type="InterPro" id="IPR035892">
    <property type="entry name" value="C2_domain_sf"/>
</dbReference>
<dbReference type="AlphaFoldDB" id="A0AAN9Y4K2"/>
<dbReference type="FunFam" id="1.10.287.110:FF:000063">
    <property type="entry name" value="Translocation protein SEC63"/>
    <property type="match status" value="1"/>
</dbReference>
<evidence type="ECO:0000256" key="8">
    <source>
        <dbReference type="ARBA" id="ARBA00023186"/>
    </source>
</evidence>
<feature type="compositionally biased region" description="Polar residues" evidence="9">
    <location>
        <begin position="524"/>
        <end position="538"/>
    </location>
</feature>
<proteinExistence type="predicted"/>
<keyword evidence="4" id="KW-0256">Endoplasmic reticulum</keyword>
<feature type="domain" description="J" evidence="11">
    <location>
        <begin position="105"/>
        <end position="167"/>
    </location>
</feature>
<dbReference type="SMART" id="SM00973">
    <property type="entry name" value="Sec63"/>
    <property type="match status" value="1"/>
</dbReference>
<keyword evidence="7 10" id="KW-0472">Membrane</keyword>
<dbReference type="FunFam" id="1.10.3380.10:FF:000011">
    <property type="entry name" value="Translocation protein SEC63"/>
    <property type="match status" value="1"/>
</dbReference>